<reference evidence="1 2" key="1">
    <citation type="submission" date="2020-12" db="EMBL/GenBank/DDBJ databases">
        <title>FDA dAtabase for Regulatory Grade micrObial Sequences (FDA-ARGOS): Supporting development and validation of Infectious Disease Dx tests.</title>
        <authorList>
            <person name="Sproer C."/>
            <person name="Gronow S."/>
            <person name="Severitt S."/>
            <person name="Schroder I."/>
            <person name="Tallon L."/>
            <person name="Sadzewicz L."/>
            <person name="Zhao X."/>
            <person name="Boylan J."/>
            <person name="Ott S."/>
            <person name="Bowen H."/>
            <person name="Vavikolanu K."/>
            <person name="Mehta A."/>
            <person name="Aluvathingal J."/>
            <person name="Nadendla S."/>
            <person name="Lowell S."/>
            <person name="Myers T."/>
            <person name="Yan Y."/>
            <person name="Sichtig H."/>
        </authorList>
    </citation>
    <scope>NUCLEOTIDE SEQUENCE [LARGE SCALE GENOMIC DNA]</scope>
    <source>
        <strain evidence="1 2">FDAARGOS_1001</strain>
    </source>
</reference>
<evidence type="ECO:0008006" key="3">
    <source>
        <dbReference type="Google" id="ProtNLM"/>
    </source>
</evidence>
<name>A0A7T4MUZ0_9MICC</name>
<organism evidence="1 2">
    <name type="scientific">Rothia kristinae</name>
    <dbReference type="NCBI Taxonomy" id="37923"/>
    <lineage>
        <taxon>Bacteria</taxon>
        <taxon>Bacillati</taxon>
        <taxon>Actinomycetota</taxon>
        <taxon>Actinomycetes</taxon>
        <taxon>Micrococcales</taxon>
        <taxon>Micrococcaceae</taxon>
        <taxon>Rothia</taxon>
    </lineage>
</organism>
<gene>
    <name evidence="1" type="ORF">I6H58_03925</name>
</gene>
<sequence>MNATVPDLSLRELLTPEQIRALGHADPRPSRGGSGEWIRILRGRYVRRRRWQELDERQRCLGAHLAYLRCARGSFVFSHTSAALLHGLSSLRVPETIHVSTDRKTASADPRVRVYRLPQAVARRTHLQPGIPVTDLERTLLDCAASLPFDDAVVLADQTLQREVSRDAVLTLLDSGPRMRGAVAARRVLAFADPRAESALESLGRVRLAAMPVPMPQLQVPVQTHRGRKRLDFGWPHLRLGLELDGKAKYFRGGDVGEAVYRERQRQLAIEEAGWVLLRAVWADVVHRADQLELRLVQALARRARQLGVPVFSEAAPGRRELRLSAEIPVSC</sequence>
<protein>
    <recommendedName>
        <fullName evidence="3">Transcriptional regulator, AbiEi antitoxin, Type IV TA system</fullName>
    </recommendedName>
</protein>
<accession>A0A7T4MUZ0</accession>
<evidence type="ECO:0000313" key="2">
    <source>
        <dbReference type="Proteomes" id="UP000595221"/>
    </source>
</evidence>
<evidence type="ECO:0000313" key="1">
    <source>
        <dbReference type="EMBL" id="QQC60098.1"/>
    </source>
</evidence>
<proteinExistence type="predicted"/>
<dbReference type="Proteomes" id="UP000595221">
    <property type="component" value="Chromosome"/>
</dbReference>
<dbReference type="RefSeq" id="WP_198490887.1">
    <property type="nucleotide sequence ID" value="NZ_CP066078.1"/>
</dbReference>
<dbReference type="AlphaFoldDB" id="A0A7T4MUZ0"/>
<dbReference type="EMBL" id="CP066078">
    <property type="protein sequence ID" value="QQC60098.1"/>
    <property type="molecule type" value="Genomic_DNA"/>
</dbReference>